<keyword evidence="5" id="KW-1185">Reference proteome</keyword>
<gene>
    <name evidence="4" type="ORF">HGP29_21860</name>
</gene>
<dbReference type="SUPFAM" id="SSF51126">
    <property type="entry name" value="Pectin lyase-like"/>
    <property type="match status" value="1"/>
</dbReference>
<evidence type="ECO:0000313" key="4">
    <source>
        <dbReference type="EMBL" id="NLR93862.1"/>
    </source>
</evidence>
<keyword evidence="1" id="KW-0732">Signal</keyword>
<feature type="domain" description="MBG" evidence="2">
    <location>
        <begin position="741"/>
        <end position="818"/>
    </location>
</feature>
<evidence type="ECO:0000313" key="5">
    <source>
        <dbReference type="Proteomes" id="UP000585050"/>
    </source>
</evidence>
<dbReference type="InterPro" id="IPR012334">
    <property type="entry name" value="Pectin_lyas_fold"/>
</dbReference>
<proteinExistence type="predicted"/>
<dbReference type="Proteomes" id="UP000585050">
    <property type="component" value="Unassembled WGS sequence"/>
</dbReference>
<dbReference type="RefSeq" id="WP_168884572.1">
    <property type="nucleotide sequence ID" value="NZ_JABAIL010000008.1"/>
</dbReference>
<organism evidence="4 5">
    <name type="scientific">Flammeovirga agarivorans</name>
    <dbReference type="NCBI Taxonomy" id="2726742"/>
    <lineage>
        <taxon>Bacteria</taxon>
        <taxon>Pseudomonadati</taxon>
        <taxon>Bacteroidota</taxon>
        <taxon>Cytophagia</taxon>
        <taxon>Cytophagales</taxon>
        <taxon>Flammeovirgaceae</taxon>
        <taxon>Flammeovirga</taxon>
    </lineage>
</organism>
<feature type="domain" description="MBG" evidence="2">
    <location>
        <begin position="514"/>
        <end position="586"/>
    </location>
</feature>
<feature type="domain" description="MBG" evidence="2">
    <location>
        <begin position="677"/>
        <end position="740"/>
    </location>
</feature>
<dbReference type="InterPro" id="IPR043772">
    <property type="entry name" value="MBG_3"/>
</dbReference>
<evidence type="ECO:0000259" key="3">
    <source>
        <dbReference type="Pfam" id="PF18962"/>
    </source>
</evidence>
<dbReference type="EMBL" id="JABAIL010000008">
    <property type="protein sequence ID" value="NLR93862.1"/>
    <property type="molecule type" value="Genomic_DNA"/>
</dbReference>
<dbReference type="NCBIfam" id="TIGR04183">
    <property type="entry name" value="Por_Secre_tail"/>
    <property type="match status" value="1"/>
</dbReference>
<evidence type="ECO:0000256" key="1">
    <source>
        <dbReference type="SAM" id="SignalP"/>
    </source>
</evidence>
<dbReference type="Pfam" id="PF18962">
    <property type="entry name" value="Por_Secre_tail"/>
    <property type="match status" value="1"/>
</dbReference>
<sequence length="1346" mass="145273">MKFFLLNLLTITFLFSFTQASLAEDVTGDVIYVDATSGNDSNDGTELSPLKSLTKALSTDHLQQKVATIIYVKGTFTEDKNITLKGSNNSTSRYDVTIKSWGDEQAVFQGDKAYGARFMKIQVTDMVFENVTIRDFGNADNGGALFIDWSANVEIRSCNIIGNKALYNASKKVGGGAIHTAGFLKVYDSYFAENFSEDKGAAISVALKDLTMENTLIYNNSTNAGGTEYGGAIMVAANDKNDANLKMNNTTIVGNYSNFAAGGAAGIILLDHKKGPKVNILEFRNNLLYNYVDGKSQNWSVDLFAKQARIIEEAQNLEYNVLNVKNATVEFGENSTNQVISNIFDEEDPELIVKNVKEQMKVGTSLAVDENGAFVLPKNDKGVYYLPIYFGSVAIDNGYNTGTNDIVGNAAIGGGKDVGQYEFSGSPATIKLTSASEIEYTGEAINTPTFSIEDEGGNDISGEVTLTVTYNDGTDLPLMPGVYTVKATLDVLESGFNAELVTEITVTKQSAAITLTTEDLSATYDGTEKTVGVTSDYNYTITYQEGEEDPTTTAPVNAGEYTVVASIDETLYRGEATATLTIDKATVTLSETSATATYNAMAQSYGFKITGAADEDLTDVVNADVTYDSETEVPFDANAYAVVVTVNDMNYKSDATLEGTFTIEKADVEFTVGEDKSFVYNGEKQTPEITVTPEVDFDVEISGEDNTLGIDVAEYTATATITDPNYEGSVAVDYEITKATATIQLFDLVHLNDGNVKAASYKVLDGDGEEVMVTVNLTYSQEGEEVVDPKEGGDYMVYAEIDDKNFEGSNEAEFIISSKMTADISVEITSVVYNGSAQAVVYSVADESENAIDTSAGTVTVTYNDAEEVPSDAGIYQVKITYEDDTYYGFTSFDFEITKQEVTITKDLDSFVYNEAVQLPTYTLSMDALNVMEELTSGNGTDAGDHQLKVMINEVNYQGELIIEYTIEKAPISVALSDLSYVYDASEKSATVVLGKEGLMVDVMYNDVADLPMNAGEYAVKAMINETNYQGEAEATLTIEKAEATVEAVDLAVDFDGQPKTLLGTPSIEGLSVVSTYNGSTEAPTIGGEYAVVTSIDDQNYQGSATATLTINKIEAALSFTTLEGKYDGTMQYAEAAGEVEFESITYSYMVGEEEAEPINVGEYTVVATINDPSYFGSLEGTFVINKGTTTITFSDLEHQFDFEEKEATITTSEEVDDIFVTYNGSTSLPTLPGEYVVAVAVIDDNYEGFALDTLVIFEEVSEPTAIDDTTFGVSVYPNPSNGQFTVSLNDVNEAELSVINLSGVAVYTSHVVQQSVVDLQNVVSGVYIVKLVSGDQVSTSKIYIK</sequence>
<feature type="signal peptide" evidence="1">
    <location>
        <begin position="1"/>
        <end position="23"/>
    </location>
</feature>
<feature type="chain" id="PRO_5031542031" evidence="1">
    <location>
        <begin position="24"/>
        <end position="1346"/>
    </location>
</feature>
<feature type="domain" description="MBG" evidence="2">
    <location>
        <begin position="973"/>
        <end position="1042"/>
    </location>
</feature>
<name>A0A7X8SPG2_9BACT</name>
<feature type="domain" description="MBG" evidence="2">
    <location>
        <begin position="1044"/>
        <end position="1113"/>
    </location>
</feature>
<feature type="domain" description="MBG" evidence="2">
    <location>
        <begin position="822"/>
        <end position="900"/>
    </location>
</feature>
<evidence type="ECO:0000259" key="2">
    <source>
        <dbReference type="Pfam" id="PF18887"/>
    </source>
</evidence>
<reference evidence="4 5" key="1">
    <citation type="submission" date="2020-04" db="EMBL/GenBank/DDBJ databases">
        <title>Flammeovirga sp. SR4, a novel species isolated from seawater.</title>
        <authorList>
            <person name="Wang X."/>
        </authorList>
    </citation>
    <scope>NUCLEOTIDE SEQUENCE [LARGE SCALE GENOMIC DNA]</scope>
    <source>
        <strain evidence="4 5">SR4</strain>
    </source>
</reference>
<feature type="domain" description="Secretion system C-terminal sorting" evidence="3">
    <location>
        <begin position="1276"/>
        <end position="1345"/>
    </location>
</feature>
<feature type="domain" description="MBG" evidence="2">
    <location>
        <begin position="1191"/>
        <end position="1258"/>
    </location>
</feature>
<protein>
    <submittedName>
        <fullName evidence="4">T9SS type A sorting domain-containing protein</fullName>
    </submittedName>
</protein>
<dbReference type="Pfam" id="PF18887">
    <property type="entry name" value="MBG_3"/>
    <property type="match status" value="8"/>
</dbReference>
<dbReference type="InterPro" id="IPR011050">
    <property type="entry name" value="Pectin_lyase_fold/virulence"/>
</dbReference>
<dbReference type="Gene3D" id="2.160.20.10">
    <property type="entry name" value="Single-stranded right-handed beta-helix, Pectin lyase-like"/>
    <property type="match status" value="1"/>
</dbReference>
<comment type="caution">
    <text evidence="4">The sequence shown here is derived from an EMBL/GenBank/DDBJ whole genome shotgun (WGS) entry which is preliminary data.</text>
</comment>
<dbReference type="InterPro" id="IPR026444">
    <property type="entry name" value="Secre_tail"/>
</dbReference>
<accession>A0A7X8SPG2</accession>
<feature type="domain" description="MBG" evidence="2">
    <location>
        <begin position="1116"/>
        <end position="1188"/>
    </location>
</feature>